<keyword evidence="3 4" id="KW-0443">Lipid metabolism</keyword>
<evidence type="ECO:0000313" key="6">
    <source>
        <dbReference type="EMBL" id="KAJ3185526.1"/>
    </source>
</evidence>
<dbReference type="PIRSF" id="PIRSF018169">
    <property type="entry name" value="PAF_acetylhydrolase"/>
    <property type="match status" value="1"/>
</dbReference>
<comment type="caution">
    <text evidence="6">The sequence shown here is derived from an EMBL/GenBank/DDBJ whole genome shotgun (WGS) entry which is preliminary data.</text>
</comment>
<comment type="similarity">
    <text evidence="4">Belongs to the serine esterase family.</text>
</comment>
<dbReference type="InterPro" id="IPR016715">
    <property type="entry name" value="PAF_acetylhydro_eukaryote"/>
</dbReference>
<feature type="active site" description="Nucleophile" evidence="5">
    <location>
        <position position="282"/>
    </location>
</feature>
<dbReference type="EMBL" id="JADGJQ010000001">
    <property type="protein sequence ID" value="KAJ3185526.1"/>
    <property type="molecule type" value="Genomic_DNA"/>
</dbReference>
<evidence type="ECO:0000256" key="4">
    <source>
        <dbReference type="PIRNR" id="PIRNR018169"/>
    </source>
</evidence>
<keyword evidence="1 4" id="KW-0378">Hydrolase</keyword>
<dbReference type="PANTHER" id="PTHR10272">
    <property type="entry name" value="PLATELET-ACTIVATING FACTOR ACETYLHYDROLASE"/>
    <property type="match status" value="1"/>
</dbReference>
<dbReference type="Gene3D" id="3.40.50.1820">
    <property type="entry name" value="alpha/beta hydrolase"/>
    <property type="match status" value="1"/>
</dbReference>
<feature type="active site" description="Charge relay system" evidence="5">
    <location>
        <position position="306"/>
    </location>
</feature>
<evidence type="ECO:0000256" key="1">
    <source>
        <dbReference type="ARBA" id="ARBA00022801"/>
    </source>
</evidence>
<name>A0AAD5TSC7_9FUNG</name>
<proteinExistence type="inferred from homology"/>
<evidence type="ECO:0000256" key="5">
    <source>
        <dbReference type="PIRSR" id="PIRSR018169-1"/>
    </source>
</evidence>
<protein>
    <recommendedName>
        <fullName evidence="4">Putative phospholipase</fullName>
        <ecNumber evidence="4">3.1.1.47</ecNumber>
    </recommendedName>
</protein>
<dbReference type="Proteomes" id="UP001212152">
    <property type="component" value="Unassembled WGS sequence"/>
</dbReference>
<sequence>MVNKAPDSVVTSSEPTPAVSLGGLATASSVPSHKGWFSSWRPTLPSYLGPFPVGVYDVETPADPATGAKGVLVRLYYPTTIKDANTRSHAKWLPNGTFYSRGYGSFSKLPAAVSLGVFYPVLSPIKTPAFLNADLRPADEILPQKLPTVVFAHGLGGMRTTYSAWCGNLASQGMLVIATEFRDGSASVAAKDNYASSVPYLVPSEKNLPSDQSADEYLLNLRRGQVELKTGEIKEVVTLLRDLNAGKEVRNLMASKDKRVPAFASAIKGRVDFDNLVMAGHSFGAATALTALQEPDNPFKCGIALDPWMHAVSDLPVSKPFLSIQSHTFQWKKNLEPLEALFSHSSVAATSRFGVLLGTAHQDVSDFPALFPSLMRKIKLGGEQDPVRSLEIYHAWCMAFLKEEIGSSSSLPFGNYPGYEKEPSVPRPKSILEGPAAFEALHGSIRHDW</sequence>
<keyword evidence="7" id="KW-1185">Reference proteome</keyword>
<dbReference type="EC" id="3.1.1.47" evidence="4"/>
<dbReference type="PANTHER" id="PTHR10272:SF0">
    <property type="entry name" value="PLATELET-ACTIVATING FACTOR ACETYLHYDROLASE"/>
    <property type="match status" value="1"/>
</dbReference>
<accession>A0AAD5TSC7</accession>
<dbReference type="SUPFAM" id="SSF53474">
    <property type="entry name" value="alpha/beta-Hydrolases"/>
    <property type="match status" value="2"/>
</dbReference>
<keyword evidence="2 4" id="KW-0442">Lipid degradation</keyword>
<comment type="catalytic activity">
    <reaction evidence="4">
        <text>a 1-O-alkyl-2-acetyl-sn-glycero-3-phosphocholine + H2O = a 1-O-alkyl-sn-glycero-3-phosphocholine + acetate + H(+)</text>
        <dbReference type="Rhea" id="RHEA:17777"/>
        <dbReference type="ChEBI" id="CHEBI:15377"/>
        <dbReference type="ChEBI" id="CHEBI:15378"/>
        <dbReference type="ChEBI" id="CHEBI:30089"/>
        <dbReference type="ChEBI" id="CHEBI:30909"/>
        <dbReference type="ChEBI" id="CHEBI:36707"/>
        <dbReference type="EC" id="3.1.1.47"/>
    </reaction>
</comment>
<reference evidence="6" key="1">
    <citation type="submission" date="2020-05" db="EMBL/GenBank/DDBJ databases">
        <title>Phylogenomic resolution of chytrid fungi.</title>
        <authorList>
            <person name="Stajich J.E."/>
            <person name="Amses K."/>
            <person name="Simmons R."/>
            <person name="Seto K."/>
            <person name="Myers J."/>
            <person name="Bonds A."/>
            <person name="Quandt C.A."/>
            <person name="Barry K."/>
            <person name="Liu P."/>
            <person name="Grigoriev I."/>
            <person name="Longcore J.E."/>
            <person name="James T.Y."/>
        </authorList>
    </citation>
    <scope>NUCLEOTIDE SEQUENCE</scope>
    <source>
        <strain evidence="6">JEL0379</strain>
    </source>
</reference>
<dbReference type="GO" id="GO:0003847">
    <property type="term" value="F:1-alkyl-2-acetylglycerophosphocholine esterase activity"/>
    <property type="evidence" value="ECO:0007669"/>
    <property type="project" value="UniProtKB-UniRule"/>
</dbReference>
<dbReference type="InterPro" id="IPR029058">
    <property type="entry name" value="AB_hydrolase_fold"/>
</dbReference>
<dbReference type="Pfam" id="PF03403">
    <property type="entry name" value="PAF-AH_p_II"/>
    <property type="match status" value="1"/>
</dbReference>
<evidence type="ECO:0000256" key="2">
    <source>
        <dbReference type="ARBA" id="ARBA00022963"/>
    </source>
</evidence>
<organism evidence="6 7">
    <name type="scientific">Geranomyces variabilis</name>
    <dbReference type="NCBI Taxonomy" id="109894"/>
    <lineage>
        <taxon>Eukaryota</taxon>
        <taxon>Fungi</taxon>
        <taxon>Fungi incertae sedis</taxon>
        <taxon>Chytridiomycota</taxon>
        <taxon>Chytridiomycota incertae sedis</taxon>
        <taxon>Chytridiomycetes</taxon>
        <taxon>Spizellomycetales</taxon>
        <taxon>Powellomycetaceae</taxon>
        <taxon>Geranomyces</taxon>
    </lineage>
</organism>
<feature type="active site" description="Charge relay system" evidence="5">
    <location>
        <position position="361"/>
    </location>
</feature>
<dbReference type="AlphaFoldDB" id="A0AAD5TSC7"/>
<gene>
    <name evidence="6" type="primary">PLA2G7</name>
    <name evidence="6" type="ORF">HDU87_000149</name>
</gene>
<evidence type="ECO:0000313" key="7">
    <source>
        <dbReference type="Proteomes" id="UP001212152"/>
    </source>
</evidence>
<dbReference type="GO" id="GO:0016042">
    <property type="term" value="P:lipid catabolic process"/>
    <property type="evidence" value="ECO:0007669"/>
    <property type="project" value="UniProtKB-KW"/>
</dbReference>
<evidence type="ECO:0000256" key="3">
    <source>
        <dbReference type="ARBA" id="ARBA00023098"/>
    </source>
</evidence>